<feature type="domain" description="Solute-binding protein family 5" evidence="5">
    <location>
        <begin position="58"/>
        <end position="385"/>
    </location>
</feature>
<evidence type="ECO:0000256" key="4">
    <source>
        <dbReference type="SAM" id="MobiDB-lite"/>
    </source>
</evidence>
<evidence type="ECO:0000313" key="6">
    <source>
        <dbReference type="EMBL" id="XCF17121.1"/>
    </source>
</evidence>
<reference evidence="6" key="1">
    <citation type="submission" date="2024-06" db="EMBL/GenBank/DDBJ databases">
        <title>Genome Sequence of an extremely halophilic archaeon isolated from Permian era halite, Salado Formation, Carlsbad, New Mexico: Halobacterium sp. strain NMX12-1.</title>
        <authorList>
            <person name="Sotoa L."/>
            <person name="DasSarma P."/>
            <person name="Anton B.P."/>
            <person name="Vincze T."/>
            <person name="Verma I."/>
            <person name="Eralp B."/>
            <person name="Powers D.W."/>
            <person name="Dozier B.L."/>
            <person name="Roberts R.J."/>
            <person name="DasSarma S."/>
        </authorList>
    </citation>
    <scope>NUCLEOTIDE SEQUENCE</scope>
    <source>
        <strain evidence="6">NMX12-1</strain>
    </source>
</reference>
<dbReference type="InterPro" id="IPR019546">
    <property type="entry name" value="TAT_signal_bac_arc"/>
</dbReference>
<dbReference type="AlphaFoldDB" id="A0AAU8CE32"/>
<feature type="compositionally biased region" description="Gly residues" evidence="4">
    <location>
        <begin position="34"/>
        <end position="47"/>
    </location>
</feature>
<evidence type="ECO:0000256" key="3">
    <source>
        <dbReference type="ARBA" id="ARBA00022729"/>
    </source>
</evidence>
<dbReference type="GO" id="GO:0015833">
    <property type="term" value="P:peptide transport"/>
    <property type="evidence" value="ECO:0007669"/>
    <property type="project" value="TreeGrafter"/>
</dbReference>
<protein>
    <submittedName>
        <fullName evidence="6">ABC transporter substrate-binding protein</fullName>
    </submittedName>
</protein>
<dbReference type="CDD" id="cd00995">
    <property type="entry name" value="PBP2_NikA_DppA_OppA_like"/>
    <property type="match status" value="1"/>
</dbReference>
<dbReference type="InterPro" id="IPR006311">
    <property type="entry name" value="TAT_signal"/>
</dbReference>
<dbReference type="Pfam" id="PF00496">
    <property type="entry name" value="SBP_bac_5"/>
    <property type="match status" value="2"/>
</dbReference>
<dbReference type="Pfam" id="PF10518">
    <property type="entry name" value="TAT_signal"/>
    <property type="match status" value="1"/>
</dbReference>
<dbReference type="PANTHER" id="PTHR30290">
    <property type="entry name" value="PERIPLASMIC BINDING COMPONENT OF ABC TRANSPORTER"/>
    <property type="match status" value="1"/>
</dbReference>
<dbReference type="PANTHER" id="PTHR30290:SF9">
    <property type="entry name" value="OLIGOPEPTIDE-BINDING PROTEIN APPA"/>
    <property type="match status" value="1"/>
</dbReference>
<dbReference type="InterPro" id="IPR039424">
    <property type="entry name" value="SBP_5"/>
</dbReference>
<feature type="domain" description="Solute-binding protein family 5" evidence="5">
    <location>
        <begin position="534"/>
        <end position="597"/>
    </location>
</feature>
<evidence type="ECO:0000256" key="1">
    <source>
        <dbReference type="ARBA" id="ARBA00005695"/>
    </source>
</evidence>
<keyword evidence="2" id="KW-0813">Transport</keyword>
<dbReference type="PROSITE" id="PS51318">
    <property type="entry name" value="TAT"/>
    <property type="match status" value="1"/>
</dbReference>
<evidence type="ECO:0000256" key="2">
    <source>
        <dbReference type="ARBA" id="ARBA00022448"/>
    </source>
</evidence>
<feature type="region of interest" description="Disordered" evidence="4">
    <location>
        <begin position="27"/>
        <end position="56"/>
    </location>
</feature>
<evidence type="ECO:0000259" key="5">
    <source>
        <dbReference type="Pfam" id="PF00496"/>
    </source>
</evidence>
<dbReference type="GO" id="GO:1904680">
    <property type="term" value="F:peptide transmembrane transporter activity"/>
    <property type="evidence" value="ECO:0007669"/>
    <property type="project" value="TreeGrafter"/>
</dbReference>
<dbReference type="Gene3D" id="3.10.105.10">
    <property type="entry name" value="Dipeptide-binding Protein, Domain 3"/>
    <property type="match status" value="1"/>
</dbReference>
<dbReference type="RefSeq" id="WP_353634751.1">
    <property type="nucleotide sequence ID" value="NZ_CP159204.1"/>
</dbReference>
<sequence length="607" mass="67090">MTDDNDMQRRSFLKAAGGTAAALTLAGCSSNDNGGSGTTTGDSGGGETTTTTEQSTREIANLAIEAEDDYTFSMELTGPFHQVMEMLSYSSFAAVPENYVDDLPDVDGEVDQSTFGSEDPVGTGPFQFESWSDGTAVDVTAFDDFHGEGPELDAVHWQVIQDSNASYQYGQNQNSDIAPMPTSQYDPDLISVEGTDDRDRDYGTYGPMNNGETANYLRVLSAGTQYLGFNAQQVEKPVRQAVAYVLNQTSIVEEVFKSRGLPATHLTPPTLFDGGQDVYDSHGEDYPYSVDEADLESARQIMEEAGYGPNNRVEITFAHQEGTSQYADVASLLGDQLQSVYIDISVEPTPWSTLLERGRNGNLEMFLLGWLMDYPDPHSFMQLLNPDFTNTSEAGPLAYTDWRDTEAAQANRDAWGEITDNLQPTDEAASTRQERYLEMEENNWEDAVIIPLYHPYDERISYDTVDMPRFGSAGPSRQKLNQVTKSGDSNTFQDVMTGSITTFDPIAATDTASGEVITQLFDGLMQYPNAEVTPEGNLATDYEVSDDYTSYTFTLKEGVTFHNGSEFTAQDLVYSWNRLANSQNSNRDYFLLDNLGIEYETEEIDVE</sequence>
<gene>
    <name evidence="6" type="ORF">ABSL23_03675</name>
</gene>
<dbReference type="Gene3D" id="3.90.76.10">
    <property type="entry name" value="Dipeptide-binding Protein, Domain 1"/>
    <property type="match status" value="1"/>
</dbReference>
<dbReference type="InterPro" id="IPR000914">
    <property type="entry name" value="SBP_5_dom"/>
</dbReference>
<dbReference type="KEGG" id="hanx:ABSL23_03675"/>
<organism evidence="6">
    <name type="scientific">Halobacterium sp. NMX12-1</name>
    <dbReference type="NCBI Taxonomy" id="3166650"/>
    <lineage>
        <taxon>Archaea</taxon>
        <taxon>Methanobacteriati</taxon>
        <taxon>Methanobacteriota</taxon>
        <taxon>Stenosarchaea group</taxon>
        <taxon>Halobacteria</taxon>
        <taxon>Halobacteriales</taxon>
        <taxon>Halobacteriaceae</taxon>
        <taxon>Halobacterium</taxon>
    </lineage>
</organism>
<dbReference type="EMBL" id="CP159204">
    <property type="protein sequence ID" value="XCF17121.1"/>
    <property type="molecule type" value="Genomic_DNA"/>
</dbReference>
<dbReference type="GeneID" id="91108218"/>
<dbReference type="Gene3D" id="3.40.190.10">
    <property type="entry name" value="Periplasmic binding protein-like II"/>
    <property type="match status" value="2"/>
</dbReference>
<proteinExistence type="inferred from homology"/>
<keyword evidence="3" id="KW-0732">Signal</keyword>
<comment type="similarity">
    <text evidence="1">Belongs to the bacterial solute-binding protein 5 family.</text>
</comment>
<name>A0AAU8CE32_9EURY</name>
<dbReference type="SUPFAM" id="SSF53850">
    <property type="entry name" value="Periplasmic binding protein-like II"/>
    <property type="match status" value="2"/>
</dbReference>
<accession>A0AAU8CE32</accession>